<keyword evidence="1" id="KW-0560">Oxidoreductase</keyword>
<dbReference type="InterPro" id="IPR002347">
    <property type="entry name" value="SDR_fam"/>
</dbReference>
<accession>A0A380GKD5</accession>
<dbReference type="Gene3D" id="3.40.50.720">
    <property type="entry name" value="NAD(P)-binding Rossmann-like Domain"/>
    <property type="match status" value="1"/>
</dbReference>
<dbReference type="EC" id="1.-.-.-" evidence="1"/>
<protein>
    <submittedName>
        <fullName evidence="1">D-mannonate oxidoreductase</fullName>
        <ecNumber evidence="1">1.-.-.-</ecNumber>
        <ecNumber evidence="1">1.1.1.131</ecNumber>
    </submittedName>
</protein>
<reference evidence="1 2" key="1">
    <citation type="submission" date="2018-06" db="EMBL/GenBank/DDBJ databases">
        <authorList>
            <consortium name="Pathogen Informatics"/>
            <person name="Doyle S."/>
        </authorList>
    </citation>
    <scope>NUCLEOTIDE SEQUENCE [LARGE SCALE GENOMIC DNA]</scope>
    <source>
        <strain evidence="1 2">NCTC13834</strain>
    </source>
</reference>
<organism evidence="1 2">
    <name type="scientific">Staphylococcus nepalensis</name>
    <dbReference type="NCBI Taxonomy" id="214473"/>
    <lineage>
        <taxon>Bacteria</taxon>
        <taxon>Bacillati</taxon>
        <taxon>Bacillota</taxon>
        <taxon>Bacilli</taxon>
        <taxon>Bacillales</taxon>
        <taxon>Staphylococcaceae</taxon>
        <taxon>Staphylococcus</taxon>
    </lineage>
</organism>
<name>A0A380GKD5_9STAP</name>
<dbReference type="EC" id="1.1.1.131" evidence="1"/>
<dbReference type="InterPro" id="IPR036291">
    <property type="entry name" value="NAD(P)-bd_dom_sf"/>
</dbReference>
<sequence>MLQSLIIGMNQEKGEAVAKRIEGMGGKAIFIVANVIDKKAVEKAKTIVHNTFGKIDILINGAGENHP</sequence>
<proteinExistence type="predicted"/>
<dbReference type="SUPFAM" id="SSF51735">
    <property type="entry name" value="NAD(P)-binding Rossmann-fold domains"/>
    <property type="match status" value="1"/>
</dbReference>
<dbReference type="EMBL" id="UHDS01000001">
    <property type="protein sequence ID" value="SUM54244.1"/>
    <property type="molecule type" value="Genomic_DNA"/>
</dbReference>
<dbReference type="Pfam" id="PF00106">
    <property type="entry name" value="adh_short"/>
    <property type="match status" value="1"/>
</dbReference>
<dbReference type="Proteomes" id="UP000254412">
    <property type="component" value="Unassembled WGS sequence"/>
</dbReference>
<dbReference type="GO" id="GO:0050090">
    <property type="term" value="F:mannuronate reductase activity"/>
    <property type="evidence" value="ECO:0007669"/>
    <property type="project" value="UniProtKB-EC"/>
</dbReference>
<gene>
    <name evidence="1" type="ORF">NCTC13834_00529</name>
</gene>
<evidence type="ECO:0000313" key="1">
    <source>
        <dbReference type="EMBL" id="SUM54244.1"/>
    </source>
</evidence>
<evidence type="ECO:0000313" key="2">
    <source>
        <dbReference type="Proteomes" id="UP000254412"/>
    </source>
</evidence>
<dbReference type="AlphaFoldDB" id="A0A380GKD5"/>